<gene>
    <name evidence="1" type="ORF">CANCADRAFT_106306</name>
</gene>
<reference evidence="2" key="1">
    <citation type="submission" date="2016-02" db="EMBL/GenBank/DDBJ databases">
        <title>Comparative genomics of biotechnologically important yeasts.</title>
        <authorList>
            <consortium name="DOE Joint Genome Institute"/>
            <person name="Riley R."/>
            <person name="Haridas S."/>
            <person name="Wolfe K.H."/>
            <person name="Lopes M.R."/>
            <person name="Hittinger C.T."/>
            <person name="Goker M."/>
            <person name="Salamov A."/>
            <person name="Wisecaver J."/>
            <person name="Long T.M."/>
            <person name="Aerts A.L."/>
            <person name="Barry K."/>
            <person name="Choi C."/>
            <person name="Clum A."/>
            <person name="Coughlan A.Y."/>
            <person name="Deshpande S."/>
            <person name="Douglass A.P."/>
            <person name="Hanson S.J."/>
            <person name="Klenk H.-P."/>
            <person name="Labutti K."/>
            <person name="Lapidus A."/>
            <person name="Lindquist E."/>
            <person name="Lipzen A."/>
            <person name="Meier-Kolthoff J.P."/>
            <person name="Ohm R.A."/>
            <person name="Otillar R.P."/>
            <person name="Pangilinan J."/>
            <person name="Peng Y."/>
            <person name="Rokas A."/>
            <person name="Rosa C.A."/>
            <person name="Scheuner C."/>
            <person name="Sibirny A.A."/>
            <person name="Slot J.C."/>
            <person name="Stielow J.B."/>
            <person name="Sun H."/>
            <person name="Kurtzman C.P."/>
            <person name="Blackwell M."/>
            <person name="Jeffries T.W."/>
            <person name="Grigoriev I.V."/>
        </authorList>
    </citation>
    <scope>NUCLEOTIDE SEQUENCE [LARGE SCALE GENOMIC DNA]</scope>
    <source>
        <strain evidence="2">NRRL Y-17796</strain>
    </source>
</reference>
<dbReference type="Proteomes" id="UP000095023">
    <property type="component" value="Unassembled WGS sequence"/>
</dbReference>
<protein>
    <submittedName>
        <fullName evidence="1">Uncharacterized protein</fullName>
    </submittedName>
</protein>
<name>A0A1E4TF74_9ASCO</name>
<sequence length="67" mass="7752">MARPPWAHSDRRLSCTKMDSQLGSDSYTWPFDILSVVIRAYSDLHLVHMSVKYSVISIVFQQKILIL</sequence>
<dbReference type="EMBL" id="KV453842">
    <property type="protein sequence ID" value="ODV90406.1"/>
    <property type="molecule type" value="Genomic_DNA"/>
</dbReference>
<organism evidence="1 2">
    <name type="scientific">Tortispora caseinolytica NRRL Y-17796</name>
    <dbReference type="NCBI Taxonomy" id="767744"/>
    <lineage>
        <taxon>Eukaryota</taxon>
        <taxon>Fungi</taxon>
        <taxon>Dikarya</taxon>
        <taxon>Ascomycota</taxon>
        <taxon>Saccharomycotina</taxon>
        <taxon>Trigonopsidomycetes</taxon>
        <taxon>Trigonopsidales</taxon>
        <taxon>Trigonopsidaceae</taxon>
        <taxon>Tortispora</taxon>
    </lineage>
</organism>
<evidence type="ECO:0000313" key="2">
    <source>
        <dbReference type="Proteomes" id="UP000095023"/>
    </source>
</evidence>
<keyword evidence="2" id="KW-1185">Reference proteome</keyword>
<accession>A0A1E4TF74</accession>
<proteinExistence type="predicted"/>
<evidence type="ECO:0000313" key="1">
    <source>
        <dbReference type="EMBL" id="ODV90406.1"/>
    </source>
</evidence>
<dbReference type="AlphaFoldDB" id="A0A1E4TF74"/>